<keyword evidence="3" id="KW-0949">S-adenosyl-L-methionine</keyword>
<dbReference type="OrthoDB" id="9799672at2"/>
<name>A0A2S8ADV6_9FLAO</name>
<evidence type="ECO:0000256" key="3">
    <source>
        <dbReference type="ARBA" id="ARBA00022691"/>
    </source>
</evidence>
<keyword evidence="2 4" id="KW-0808">Transferase</keyword>
<dbReference type="InterPro" id="IPR002935">
    <property type="entry name" value="SAM_O-MeTrfase"/>
</dbReference>
<proteinExistence type="predicted"/>
<keyword evidence="1 4" id="KW-0489">Methyltransferase</keyword>
<evidence type="ECO:0000313" key="5">
    <source>
        <dbReference type="Proteomes" id="UP000238042"/>
    </source>
</evidence>
<dbReference type="InterPro" id="IPR029063">
    <property type="entry name" value="SAM-dependent_MTases_sf"/>
</dbReference>
<dbReference type="GO" id="GO:0008757">
    <property type="term" value="F:S-adenosylmethionine-dependent methyltransferase activity"/>
    <property type="evidence" value="ECO:0007669"/>
    <property type="project" value="TreeGrafter"/>
</dbReference>
<dbReference type="GO" id="GO:0008171">
    <property type="term" value="F:O-methyltransferase activity"/>
    <property type="evidence" value="ECO:0007669"/>
    <property type="project" value="InterPro"/>
</dbReference>
<gene>
    <name evidence="4" type="ORF">C4S77_05615</name>
</gene>
<evidence type="ECO:0000256" key="1">
    <source>
        <dbReference type="ARBA" id="ARBA00022603"/>
    </source>
</evidence>
<evidence type="ECO:0000313" key="4">
    <source>
        <dbReference type="EMBL" id="PQL93137.1"/>
    </source>
</evidence>
<dbReference type="SUPFAM" id="SSF53335">
    <property type="entry name" value="S-adenosyl-L-methionine-dependent methyltransferases"/>
    <property type="match status" value="1"/>
</dbReference>
<protein>
    <submittedName>
        <fullName evidence="4">Methyltransferase</fullName>
    </submittedName>
</protein>
<dbReference type="GO" id="GO:0032259">
    <property type="term" value="P:methylation"/>
    <property type="evidence" value="ECO:0007669"/>
    <property type="project" value="UniProtKB-KW"/>
</dbReference>
<sequence length="210" mass="23878">MDLTKDLELYIEQNSEDEPEILAQLRRETYQKTTQPHMISGYLQGRILSIISKIINPNLIVEVGTFTGYSTLCLAEGLNKNGKIITIDKNLETSYIPEKYFRQSQFSNLINYKIGEAIEILPNIEDGIDLVFLDADKESYSDYINILLPKLKKGGIVLADNILWKGKVVGDAKDKKTEAIRKFNKMIKLNDSVEVVILPIRDGISIIRKK</sequence>
<accession>A0A2S8ADV6</accession>
<keyword evidence="5" id="KW-1185">Reference proteome</keyword>
<dbReference type="CDD" id="cd02440">
    <property type="entry name" value="AdoMet_MTases"/>
    <property type="match status" value="1"/>
</dbReference>
<dbReference type="RefSeq" id="WP_105246693.1">
    <property type="nucleotide sequence ID" value="NZ_PSZM01000036.1"/>
</dbReference>
<dbReference type="Pfam" id="PF01596">
    <property type="entry name" value="Methyltransf_3"/>
    <property type="match status" value="1"/>
</dbReference>
<dbReference type="PANTHER" id="PTHR10509:SF14">
    <property type="entry name" value="CAFFEOYL-COA O-METHYLTRANSFERASE 3-RELATED"/>
    <property type="match status" value="1"/>
</dbReference>
<organism evidence="4 5">
    <name type="scientific">Apibacter adventoris</name>
    <dbReference type="NCBI Taxonomy" id="1679466"/>
    <lineage>
        <taxon>Bacteria</taxon>
        <taxon>Pseudomonadati</taxon>
        <taxon>Bacteroidota</taxon>
        <taxon>Flavobacteriia</taxon>
        <taxon>Flavobacteriales</taxon>
        <taxon>Weeksellaceae</taxon>
        <taxon>Apibacter</taxon>
    </lineage>
</organism>
<dbReference type="InterPro" id="IPR050362">
    <property type="entry name" value="Cation-dep_OMT"/>
</dbReference>
<dbReference type="PROSITE" id="PS51682">
    <property type="entry name" value="SAM_OMT_I"/>
    <property type="match status" value="1"/>
</dbReference>
<dbReference type="EMBL" id="PSZM01000036">
    <property type="protein sequence ID" value="PQL93137.1"/>
    <property type="molecule type" value="Genomic_DNA"/>
</dbReference>
<evidence type="ECO:0000256" key="2">
    <source>
        <dbReference type="ARBA" id="ARBA00022679"/>
    </source>
</evidence>
<dbReference type="AlphaFoldDB" id="A0A2S8ADV6"/>
<reference evidence="4 5" key="1">
    <citation type="submission" date="2018-02" db="EMBL/GenBank/DDBJ databases">
        <title>Genome sequences of Apibacter spp., gut symbionts of Asian honey bees.</title>
        <authorList>
            <person name="Kwong W.K."/>
            <person name="Steele M.I."/>
            <person name="Moran N.A."/>
        </authorList>
    </citation>
    <scope>NUCLEOTIDE SEQUENCE [LARGE SCALE GENOMIC DNA]</scope>
    <source>
        <strain evidence="5">wkB301</strain>
    </source>
</reference>
<dbReference type="Gene3D" id="3.40.50.150">
    <property type="entry name" value="Vaccinia Virus protein VP39"/>
    <property type="match status" value="1"/>
</dbReference>
<dbReference type="PANTHER" id="PTHR10509">
    <property type="entry name" value="O-METHYLTRANSFERASE-RELATED"/>
    <property type="match status" value="1"/>
</dbReference>
<comment type="caution">
    <text evidence="4">The sequence shown here is derived from an EMBL/GenBank/DDBJ whole genome shotgun (WGS) entry which is preliminary data.</text>
</comment>
<dbReference type="Proteomes" id="UP000238042">
    <property type="component" value="Unassembled WGS sequence"/>
</dbReference>